<dbReference type="EMBL" id="CM047897">
    <property type="protein sequence ID" value="KAJ0111552.1"/>
    <property type="molecule type" value="Genomic_DNA"/>
</dbReference>
<dbReference type="Proteomes" id="UP001164250">
    <property type="component" value="Chromosome 1"/>
</dbReference>
<accession>A0ACC1C7R7</accession>
<protein>
    <submittedName>
        <fullName evidence="1">Uncharacterized protein</fullName>
    </submittedName>
</protein>
<sequence length="422" mass="47567">MVNTTVTLILAMIVFSVWVAAAARTKLHSINGKEGQFAYSPPRMVFAKHWWSYKATYATSTRLQRMPTAHSGQPAKNPPVLLQHGLVFDGVTWLLNSPKESLASILADNGYDVWIANTRGTKYSKKHESLTPLDQAFWEWSWDELMAYDLTAFVQFGTLMALASFSKNKLLDKIRSAALLCPIAHLGHMTSPLRGTATILAEDSLSDVNDVKLLLQNLKNHNPKKLVENWKLLQLLITEVNNGRHYNHFDSSDSIDLCVGRCCNKNKALPNQCNTFDGSGNKKDGYILSMQRMRNKRSGQAARKPPVFLQHGLFMNGITWLLNSPNESLADHGYDAYWNWSWDEVMAYDLTAFVKFVYHKTGKKLHYVGHSMGTLIALAAFSDHRLLKKIRSAALLTPIAHLGHMKSPIARFSCQFFLAEVR</sequence>
<organism evidence="1 2">
    <name type="scientific">Pistacia atlantica</name>
    <dbReference type="NCBI Taxonomy" id="434234"/>
    <lineage>
        <taxon>Eukaryota</taxon>
        <taxon>Viridiplantae</taxon>
        <taxon>Streptophyta</taxon>
        <taxon>Embryophyta</taxon>
        <taxon>Tracheophyta</taxon>
        <taxon>Spermatophyta</taxon>
        <taxon>Magnoliopsida</taxon>
        <taxon>eudicotyledons</taxon>
        <taxon>Gunneridae</taxon>
        <taxon>Pentapetalae</taxon>
        <taxon>rosids</taxon>
        <taxon>malvids</taxon>
        <taxon>Sapindales</taxon>
        <taxon>Anacardiaceae</taxon>
        <taxon>Pistacia</taxon>
    </lineage>
</organism>
<proteinExistence type="predicted"/>
<gene>
    <name evidence="1" type="ORF">Patl1_01925</name>
</gene>
<name>A0ACC1C7R7_9ROSI</name>
<evidence type="ECO:0000313" key="1">
    <source>
        <dbReference type="EMBL" id="KAJ0111552.1"/>
    </source>
</evidence>
<reference evidence="2" key="1">
    <citation type="journal article" date="2023" name="G3 (Bethesda)">
        <title>Genome assembly and association tests identify interacting loci associated with vigor, precocity, and sex in interspecific pistachio rootstocks.</title>
        <authorList>
            <person name="Palmer W."/>
            <person name="Jacygrad E."/>
            <person name="Sagayaradj S."/>
            <person name="Cavanaugh K."/>
            <person name="Han R."/>
            <person name="Bertier L."/>
            <person name="Beede B."/>
            <person name="Kafkas S."/>
            <person name="Golino D."/>
            <person name="Preece J."/>
            <person name="Michelmore R."/>
        </authorList>
    </citation>
    <scope>NUCLEOTIDE SEQUENCE [LARGE SCALE GENOMIC DNA]</scope>
</reference>
<keyword evidence="2" id="KW-1185">Reference proteome</keyword>
<evidence type="ECO:0000313" key="2">
    <source>
        <dbReference type="Proteomes" id="UP001164250"/>
    </source>
</evidence>
<comment type="caution">
    <text evidence="1">The sequence shown here is derived from an EMBL/GenBank/DDBJ whole genome shotgun (WGS) entry which is preliminary data.</text>
</comment>